<evidence type="ECO:0000313" key="2">
    <source>
        <dbReference type="EMBL" id="MCP2729568.1"/>
    </source>
</evidence>
<feature type="domain" description="N-acetyltransferase" evidence="1">
    <location>
        <begin position="7"/>
        <end position="159"/>
    </location>
</feature>
<dbReference type="CDD" id="cd04301">
    <property type="entry name" value="NAT_SF"/>
    <property type="match status" value="1"/>
</dbReference>
<dbReference type="Gene3D" id="3.40.630.30">
    <property type="match status" value="1"/>
</dbReference>
<dbReference type="AlphaFoldDB" id="A0AAE3KPE7"/>
<dbReference type="InterPro" id="IPR016181">
    <property type="entry name" value="Acyl_CoA_acyltransferase"/>
</dbReference>
<comment type="caution">
    <text evidence="2">The sequence shown here is derived from an EMBL/GenBank/DDBJ whole genome shotgun (WGS) entry which is preliminary data.</text>
</comment>
<dbReference type="PROSITE" id="PS51186">
    <property type="entry name" value="GNAT"/>
    <property type="match status" value="1"/>
</dbReference>
<dbReference type="RefSeq" id="WP_254012349.1">
    <property type="nucleotide sequence ID" value="NZ_JAMZMM010000125.1"/>
</dbReference>
<gene>
    <name evidence="2" type="ORF">NJ959_14025</name>
</gene>
<protein>
    <submittedName>
        <fullName evidence="2">GNAT family N-acetyltransferase</fullName>
    </submittedName>
</protein>
<dbReference type="Proteomes" id="UP001204953">
    <property type="component" value="Unassembled WGS sequence"/>
</dbReference>
<dbReference type="GO" id="GO:0008080">
    <property type="term" value="F:N-acetyltransferase activity"/>
    <property type="evidence" value="ECO:0007669"/>
    <property type="project" value="TreeGrafter"/>
</dbReference>
<evidence type="ECO:0000313" key="3">
    <source>
        <dbReference type="Proteomes" id="UP001204953"/>
    </source>
</evidence>
<dbReference type="InterPro" id="IPR039143">
    <property type="entry name" value="GNPNAT1-like"/>
</dbReference>
<reference evidence="2" key="1">
    <citation type="submission" date="2022-06" db="EMBL/GenBank/DDBJ databases">
        <title>New cyanobacteria of genus Symplocastrum in benthos of Lake Baikal.</title>
        <authorList>
            <person name="Sorokovikova E."/>
            <person name="Tikhonova I."/>
            <person name="Krasnopeev A."/>
            <person name="Evseev P."/>
            <person name="Gladkikh A."/>
            <person name="Belykh O."/>
        </authorList>
    </citation>
    <scope>NUCLEOTIDE SEQUENCE</scope>
    <source>
        <strain evidence="2">BBK-W-15</strain>
    </source>
</reference>
<proteinExistence type="predicted"/>
<keyword evidence="3" id="KW-1185">Reference proteome</keyword>
<dbReference type="PANTHER" id="PTHR13355:SF15">
    <property type="entry name" value="GCN5-RELATED N-ACETYLTRANSFERASE 3, CHLOROPLASTIC"/>
    <property type="match status" value="1"/>
</dbReference>
<accession>A0AAE3KPE7</accession>
<dbReference type="PANTHER" id="PTHR13355">
    <property type="entry name" value="GLUCOSAMINE 6-PHOSPHATE N-ACETYLTRANSFERASE"/>
    <property type="match status" value="1"/>
</dbReference>
<dbReference type="InterPro" id="IPR000182">
    <property type="entry name" value="GNAT_dom"/>
</dbReference>
<dbReference type="EMBL" id="JAMZMM010000125">
    <property type="protein sequence ID" value="MCP2729568.1"/>
    <property type="molecule type" value="Genomic_DNA"/>
</dbReference>
<organism evidence="2 3">
    <name type="scientific">Limnofasciculus baicalensis BBK-W-15</name>
    <dbReference type="NCBI Taxonomy" id="2699891"/>
    <lineage>
        <taxon>Bacteria</taxon>
        <taxon>Bacillati</taxon>
        <taxon>Cyanobacteriota</taxon>
        <taxon>Cyanophyceae</taxon>
        <taxon>Coleofasciculales</taxon>
        <taxon>Coleofasciculaceae</taxon>
        <taxon>Limnofasciculus</taxon>
        <taxon>Limnofasciculus baicalensis</taxon>
    </lineage>
</organism>
<name>A0AAE3KPE7_9CYAN</name>
<evidence type="ECO:0000259" key="1">
    <source>
        <dbReference type="PROSITE" id="PS51186"/>
    </source>
</evidence>
<dbReference type="Pfam" id="PF00583">
    <property type="entry name" value="Acetyltransf_1"/>
    <property type="match status" value="1"/>
</dbReference>
<dbReference type="SUPFAM" id="SSF55729">
    <property type="entry name" value="Acyl-CoA N-acyltransferases (Nat)"/>
    <property type="match status" value="1"/>
</dbReference>
<sequence length="159" mass="18364">MLRETIINIRPANITEDTLIARHFYQMWRDNNRPPDSIQSNWLEITLKFIYQARQDLYYQAFIAEADSQIVGSVSCQLFAGLYPDIIVESYRKYGYIWGVYVEPEYRCQGIGKKLTLEAIAYLKQLACTRVILNASPSGQSVYTNLGFQPSNAMEFDLI</sequence>